<feature type="transmembrane region" description="Helical" evidence="1">
    <location>
        <begin position="20"/>
        <end position="47"/>
    </location>
</feature>
<organism evidence="2 3">
    <name type="scientific">Gossypium stocksii</name>
    <dbReference type="NCBI Taxonomy" id="47602"/>
    <lineage>
        <taxon>Eukaryota</taxon>
        <taxon>Viridiplantae</taxon>
        <taxon>Streptophyta</taxon>
        <taxon>Embryophyta</taxon>
        <taxon>Tracheophyta</taxon>
        <taxon>Spermatophyta</taxon>
        <taxon>Magnoliopsida</taxon>
        <taxon>eudicotyledons</taxon>
        <taxon>Gunneridae</taxon>
        <taxon>Pentapetalae</taxon>
        <taxon>rosids</taxon>
        <taxon>malvids</taxon>
        <taxon>Malvales</taxon>
        <taxon>Malvaceae</taxon>
        <taxon>Malvoideae</taxon>
        <taxon>Gossypium</taxon>
    </lineage>
</organism>
<reference evidence="2 3" key="1">
    <citation type="journal article" date="2021" name="Plant Biotechnol. J.">
        <title>Multi-omics assisted identification of the key and species-specific regulatory components of drought-tolerant mechanisms in Gossypium stocksii.</title>
        <authorList>
            <person name="Yu D."/>
            <person name="Ke L."/>
            <person name="Zhang D."/>
            <person name="Wu Y."/>
            <person name="Sun Y."/>
            <person name="Mei J."/>
            <person name="Sun J."/>
            <person name="Sun Y."/>
        </authorList>
    </citation>
    <scope>NUCLEOTIDE SEQUENCE [LARGE SCALE GENOMIC DNA]</scope>
    <source>
        <strain evidence="3">cv. E1</strain>
        <tissue evidence="2">Leaf</tissue>
    </source>
</reference>
<evidence type="ECO:0000313" key="2">
    <source>
        <dbReference type="EMBL" id="KAH1046976.1"/>
    </source>
</evidence>
<dbReference type="EMBL" id="JAIQCV010000011">
    <property type="protein sequence ID" value="KAH1046976.1"/>
    <property type="molecule type" value="Genomic_DNA"/>
</dbReference>
<protein>
    <submittedName>
        <fullName evidence="2">Uncharacterized protein</fullName>
    </submittedName>
</protein>
<gene>
    <name evidence="2" type="ORF">J1N35_037760</name>
</gene>
<sequence>MSFWLLYEWQLFKRLLSVYFGAQVFSHLLVLHMCMPFVLFFLSFAGMWNRLELKSLRCHLLWIKYTKQCSAFFWNQPCNVCSKLLLLLEVCWTIISIAEL</sequence>
<keyword evidence="1" id="KW-0812">Transmembrane</keyword>
<keyword evidence="1" id="KW-1133">Transmembrane helix</keyword>
<evidence type="ECO:0000256" key="1">
    <source>
        <dbReference type="SAM" id="Phobius"/>
    </source>
</evidence>
<dbReference type="Proteomes" id="UP000828251">
    <property type="component" value="Unassembled WGS sequence"/>
</dbReference>
<keyword evidence="3" id="KW-1185">Reference proteome</keyword>
<name>A0A9D3UKR2_9ROSI</name>
<proteinExistence type="predicted"/>
<evidence type="ECO:0000313" key="3">
    <source>
        <dbReference type="Proteomes" id="UP000828251"/>
    </source>
</evidence>
<dbReference type="AlphaFoldDB" id="A0A9D3UKR2"/>
<keyword evidence="1" id="KW-0472">Membrane</keyword>
<comment type="caution">
    <text evidence="2">The sequence shown here is derived from an EMBL/GenBank/DDBJ whole genome shotgun (WGS) entry which is preliminary data.</text>
</comment>
<accession>A0A9D3UKR2</accession>